<protein>
    <submittedName>
        <fullName evidence="2">Uncharacterized protein</fullName>
    </submittedName>
</protein>
<name>A0A0D6ZZ27_9AGAR</name>
<organism evidence="2 3">
    <name type="scientific">Fistulina hepatica ATCC 64428</name>
    <dbReference type="NCBI Taxonomy" id="1128425"/>
    <lineage>
        <taxon>Eukaryota</taxon>
        <taxon>Fungi</taxon>
        <taxon>Dikarya</taxon>
        <taxon>Basidiomycota</taxon>
        <taxon>Agaricomycotina</taxon>
        <taxon>Agaricomycetes</taxon>
        <taxon>Agaricomycetidae</taxon>
        <taxon>Agaricales</taxon>
        <taxon>Fistulinaceae</taxon>
        <taxon>Fistulina</taxon>
    </lineage>
</organism>
<sequence length="541" mass="60732">MSTFQAHATNILDAVHLYTPPRDESLPVPTWLQLDGAPFTAETLRDLHLRRMLGPSGSEEINQDRLLRADIAFLAKGYSRRGDALYSINFLYDEAERLFTLPIDEPGFLPGFSLSREAFIKAVEDSIQDLAALWDRLTNGMSVCNFIRGDVQFWDEAGPAGPLKGLTFASLRFINATPHSLHLPLRAAIDMLGQVFGPTVAKSFLQARKHMASRTRSPISVINSHCAHIPHDTNDGYTNLLALPTPAASAWRFTHISSMKSYPHLFLDVPFESDFPTLEAALLQAGLLQQQNDLLHAEAARLRATRPTLSSLMLPSEDLEAEVRYLKGQVDNLQAAKADLMLLVEELLVLMSAPTGDSETERLARVEKITEEFSTRSRWFVTRARYDEVVQENRRASRRLREMQAMLISANRAGDRARGKEQRWARRFQLLEEFTNPLEPDVDCEPAPHFALLHEAEMCTAIGPRVNGLIDTRNEMGNGEYAYMKHVIYNQVSSMPVRCWSTGLQEAFRDEHIRLVPDVLLALATDLMANEIGGFPSAPEL</sequence>
<keyword evidence="1" id="KW-0175">Coiled coil</keyword>
<dbReference type="Proteomes" id="UP000054144">
    <property type="component" value="Unassembled WGS sequence"/>
</dbReference>
<evidence type="ECO:0000256" key="1">
    <source>
        <dbReference type="SAM" id="Coils"/>
    </source>
</evidence>
<gene>
    <name evidence="2" type="ORF">FISHEDRAFT_79117</name>
</gene>
<proteinExistence type="predicted"/>
<accession>A0A0D6ZZ27</accession>
<dbReference type="EMBL" id="KN882155">
    <property type="protein sequence ID" value="KIY42818.1"/>
    <property type="molecule type" value="Genomic_DNA"/>
</dbReference>
<keyword evidence="3" id="KW-1185">Reference proteome</keyword>
<evidence type="ECO:0000313" key="2">
    <source>
        <dbReference type="EMBL" id="KIY42818.1"/>
    </source>
</evidence>
<reference evidence="2 3" key="1">
    <citation type="journal article" date="2015" name="Fungal Genet. Biol.">
        <title>Evolution of novel wood decay mechanisms in Agaricales revealed by the genome sequences of Fistulina hepatica and Cylindrobasidium torrendii.</title>
        <authorList>
            <person name="Floudas D."/>
            <person name="Held B.W."/>
            <person name="Riley R."/>
            <person name="Nagy L.G."/>
            <person name="Koehler G."/>
            <person name="Ransdell A.S."/>
            <person name="Younus H."/>
            <person name="Chow J."/>
            <person name="Chiniquy J."/>
            <person name="Lipzen A."/>
            <person name="Tritt A."/>
            <person name="Sun H."/>
            <person name="Haridas S."/>
            <person name="LaButti K."/>
            <person name="Ohm R.A."/>
            <person name="Kues U."/>
            <person name="Blanchette R.A."/>
            <person name="Grigoriev I.V."/>
            <person name="Minto R.E."/>
            <person name="Hibbett D.S."/>
        </authorList>
    </citation>
    <scope>NUCLEOTIDE SEQUENCE [LARGE SCALE GENOMIC DNA]</scope>
    <source>
        <strain evidence="2 3">ATCC 64428</strain>
    </source>
</reference>
<dbReference type="AlphaFoldDB" id="A0A0D6ZZ27"/>
<feature type="coiled-coil region" evidence="1">
    <location>
        <begin position="386"/>
        <end position="413"/>
    </location>
</feature>
<evidence type="ECO:0000313" key="3">
    <source>
        <dbReference type="Proteomes" id="UP000054144"/>
    </source>
</evidence>